<proteinExistence type="predicted"/>
<evidence type="ECO:0000313" key="2">
    <source>
        <dbReference type="Proteomes" id="UP001469553"/>
    </source>
</evidence>
<dbReference type="EMBL" id="JAHRIP010089116">
    <property type="protein sequence ID" value="MEQ2316517.1"/>
    <property type="molecule type" value="Genomic_DNA"/>
</dbReference>
<protein>
    <submittedName>
        <fullName evidence="1">Uncharacterized protein</fullName>
    </submittedName>
</protein>
<name>A0ABV1AEN3_9TELE</name>
<sequence>MKQGPDSKFVMCLPLKSELLLRCAFPISRGPVVTSSFPGLAYCTIFLCILQTATLKSLEQFSGGYLGIHRGQAATIDH</sequence>
<accession>A0ABV1AEN3</accession>
<comment type="caution">
    <text evidence="1">The sequence shown here is derived from an EMBL/GenBank/DDBJ whole genome shotgun (WGS) entry which is preliminary data.</text>
</comment>
<dbReference type="Proteomes" id="UP001469553">
    <property type="component" value="Unassembled WGS sequence"/>
</dbReference>
<gene>
    <name evidence="1" type="ORF">AMECASPLE_033259</name>
</gene>
<reference evidence="1 2" key="1">
    <citation type="submission" date="2021-06" db="EMBL/GenBank/DDBJ databases">
        <authorList>
            <person name="Palmer J.M."/>
        </authorList>
    </citation>
    <scope>NUCLEOTIDE SEQUENCE [LARGE SCALE GENOMIC DNA]</scope>
    <source>
        <strain evidence="1 2">AS_MEX2019</strain>
        <tissue evidence="1">Muscle</tissue>
    </source>
</reference>
<evidence type="ECO:0000313" key="1">
    <source>
        <dbReference type="EMBL" id="MEQ2316517.1"/>
    </source>
</evidence>
<organism evidence="1 2">
    <name type="scientific">Ameca splendens</name>
    <dbReference type="NCBI Taxonomy" id="208324"/>
    <lineage>
        <taxon>Eukaryota</taxon>
        <taxon>Metazoa</taxon>
        <taxon>Chordata</taxon>
        <taxon>Craniata</taxon>
        <taxon>Vertebrata</taxon>
        <taxon>Euteleostomi</taxon>
        <taxon>Actinopterygii</taxon>
        <taxon>Neopterygii</taxon>
        <taxon>Teleostei</taxon>
        <taxon>Neoteleostei</taxon>
        <taxon>Acanthomorphata</taxon>
        <taxon>Ovalentaria</taxon>
        <taxon>Atherinomorphae</taxon>
        <taxon>Cyprinodontiformes</taxon>
        <taxon>Goodeidae</taxon>
        <taxon>Ameca</taxon>
    </lineage>
</organism>
<keyword evidence="2" id="KW-1185">Reference proteome</keyword>